<sequence>MRACVIHGPLDLRVEERSIPEVQKSQVAVRLGAGGICGSDLHYFHDGRVGSFEVRQPMVLGHEVAGTVVAVGDGVTELQVGARVAVNPARPCLACRECLSGRANLCTDVRFYGSAARFPHVDGAFSEIFVAEESQCVPISDQLRFSVAACAEPLAVSLHAVRRAGNLVGKRVLITGAGPIGLLTILCARLAGAFEVTVTDQLDEPLSKAQLFGASNVVNIIRERLMEDGFDVAIEAAGAIAALTTCLLHVRPGGRVVQLGSLPAATTEPLRLPILVTREIELVGSFRFYEEYRMAVALLESQRIDLSPILTAEVPLEHSRDAFELASDRRRAIKVSLVP</sequence>
<dbReference type="OrthoDB" id="9777057at2"/>
<accession>A0A5B9EIT3</accession>
<dbReference type="Pfam" id="PF08240">
    <property type="entry name" value="ADH_N"/>
    <property type="match status" value="1"/>
</dbReference>
<keyword evidence="4 6" id="KW-0862">Zinc</keyword>
<keyword evidence="3 6" id="KW-0479">Metal-binding</keyword>
<evidence type="ECO:0000256" key="5">
    <source>
        <dbReference type="ARBA" id="ARBA00023002"/>
    </source>
</evidence>
<dbReference type="PROSITE" id="PS00059">
    <property type="entry name" value="ADH_ZINC"/>
    <property type="match status" value="1"/>
</dbReference>
<organism evidence="8 9">
    <name type="scientific">Terriglobus albidus</name>
    <dbReference type="NCBI Taxonomy" id="1592106"/>
    <lineage>
        <taxon>Bacteria</taxon>
        <taxon>Pseudomonadati</taxon>
        <taxon>Acidobacteriota</taxon>
        <taxon>Terriglobia</taxon>
        <taxon>Terriglobales</taxon>
        <taxon>Acidobacteriaceae</taxon>
        <taxon>Terriglobus</taxon>
    </lineage>
</organism>
<evidence type="ECO:0000256" key="2">
    <source>
        <dbReference type="ARBA" id="ARBA00008072"/>
    </source>
</evidence>
<dbReference type="SMART" id="SM00829">
    <property type="entry name" value="PKS_ER"/>
    <property type="match status" value="1"/>
</dbReference>
<name>A0A5B9EIT3_9BACT</name>
<comment type="similarity">
    <text evidence="2 6">Belongs to the zinc-containing alcohol dehydrogenase family.</text>
</comment>
<dbReference type="Gene3D" id="3.90.180.10">
    <property type="entry name" value="Medium-chain alcohol dehydrogenases, catalytic domain"/>
    <property type="match status" value="1"/>
</dbReference>
<dbReference type="PANTHER" id="PTHR43161:SF9">
    <property type="entry name" value="SORBITOL DEHYDROGENASE"/>
    <property type="match status" value="1"/>
</dbReference>
<dbReference type="CDD" id="cd08232">
    <property type="entry name" value="idonate-5-DH"/>
    <property type="match status" value="1"/>
</dbReference>
<evidence type="ECO:0000256" key="3">
    <source>
        <dbReference type="ARBA" id="ARBA00022723"/>
    </source>
</evidence>
<evidence type="ECO:0000313" key="8">
    <source>
        <dbReference type="EMBL" id="QEE30311.1"/>
    </source>
</evidence>
<reference evidence="8 9" key="1">
    <citation type="submission" date="2019-08" db="EMBL/GenBank/DDBJ databases">
        <title>Complete genome sequence of Terriglobus albidus strain ORNL.</title>
        <authorList>
            <person name="Podar M."/>
        </authorList>
    </citation>
    <scope>NUCLEOTIDE SEQUENCE [LARGE SCALE GENOMIC DNA]</scope>
    <source>
        <strain evidence="8 9">ORNL</strain>
    </source>
</reference>
<dbReference type="Gene3D" id="3.40.50.720">
    <property type="entry name" value="NAD(P)-binding Rossmann-like Domain"/>
    <property type="match status" value="1"/>
</dbReference>
<evidence type="ECO:0000256" key="4">
    <source>
        <dbReference type="ARBA" id="ARBA00022833"/>
    </source>
</evidence>
<dbReference type="InterPro" id="IPR011032">
    <property type="entry name" value="GroES-like_sf"/>
</dbReference>
<dbReference type="Pfam" id="PF00107">
    <property type="entry name" value="ADH_zinc_N"/>
    <property type="match status" value="1"/>
</dbReference>
<evidence type="ECO:0000256" key="1">
    <source>
        <dbReference type="ARBA" id="ARBA00001947"/>
    </source>
</evidence>
<feature type="domain" description="Enoyl reductase (ER)" evidence="7">
    <location>
        <begin position="8"/>
        <end position="337"/>
    </location>
</feature>
<dbReference type="GO" id="GO:0008270">
    <property type="term" value="F:zinc ion binding"/>
    <property type="evidence" value="ECO:0007669"/>
    <property type="project" value="InterPro"/>
</dbReference>
<dbReference type="RefSeq" id="WP_147649580.1">
    <property type="nucleotide sequence ID" value="NZ_CP042806.1"/>
</dbReference>
<keyword evidence="9" id="KW-1185">Reference proteome</keyword>
<gene>
    <name evidence="8" type="ORF">FTW19_21405</name>
</gene>
<comment type="cofactor">
    <cofactor evidence="1 6">
        <name>Zn(2+)</name>
        <dbReference type="ChEBI" id="CHEBI:29105"/>
    </cofactor>
</comment>
<dbReference type="InterPro" id="IPR002328">
    <property type="entry name" value="ADH_Zn_CS"/>
</dbReference>
<dbReference type="SUPFAM" id="SSF51735">
    <property type="entry name" value="NAD(P)-binding Rossmann-fold domains"/>
    <property type="match status" value="1"/>
</dbReference>
<dbReference type="SUPFAM" id="SSF50129">
    <property type="entry name" value="GroES-like"/>
    <property type="match status" value="1"/>
</dbReference>
<dbReference type="AlphaFoldDB" id="A0A5B9EIT3"/>
<dbReference type="KEGG" id="talb:FTW19_21405"/>
<protein>
    <submittedName>
        <fullName evidence="8">L-idonate 5-dehydrogenase</fullName>
    </submittedName>
</protein>
<evidence type="ECO:0000313" key="9">
    <source>
        <dbReference type="Proteomes" id="UP000321820"/>
    </source>
</evidence>
<proteinExistence type="inferred from homology"/>
<dbReference type="GO" id="GO:0016616">
    <property type="term" value="F:oxidoreductase activity, acting on the CH-OH group of donors, NAD or NADP as acceptor"/>
    <property type="evidence" value="ECO:0007669"/>
    <property type="project" value="UniProtKB-ARBA"/>
</dbReference>
<dbReference type="InterPro" id="IPR013154">
    <property type="entry name" value="ADH-like_N"/>
</dbReference>
<keyword evidence="5" id="KW-0560">Oxidoreductase</keyword>
<dbReference type="Proteomes" id="UP000321820">
    <property type="component" value="Chromosome"/>
</dbReference>
<evidence type="ECO:0000259" key="7">
    <source>
        <dbReference type="SMART" id="SM00829"/>
    </source>
</evidence>
<dbReference type="InterPro" id="IPR020843">
    <property type="entry name" value="ER"/>
</dbReference>
<evidence type="ECO:0000256" key="6">
    <source>
        <dbReference type="RuleBase" id="RU361277"/>
    </source>
</evidence>
<dbReference type="EMBL" id="CP042806">
    <property type="protein sequence ID" value="QEE30311.1"/>
    <property type="molecule type" value="Genomic_DNA"/>
</dbReference>
<dbReference type="PANTHER" id="PTHR43161">
    <property type="entry name" value="SORBITOL DEHYDROGENASE"/>
    <property type="match status" value="1"/>
</dbReference>
<dbReference type="InterPro" id="IPR013149">
    <property type="entry name" value="ADH-like_C"/>
</dbReference>
<dbReference type="InterPro" id="IPR036291">
    <property type="entry name" value="NAD(P)-bd_dom_sf"/>
</dbReference>